<dbReference type="InterPro" id="IPR008271">
    <property type="entry name" value="Ser/Thr_kinase_AS"/>
</dbReference>
<evidence type="ECO:0000259" key="1">
    <source>
        <dbReference type="PROSITE" id="PS50011"/>
    </source>
</evidence>
<name>A0A7J7JUR5_BUGNE</name>
<dbReference type="AlphaFoldDB" id="A0A7J7JUR5"/>
<evidence type="ECO:0000313" key="3">
    <source>
        <dbReference type="Proteomes" id="UP000593567"/>
    </source>
</evidence>
<comment type="caution">
    <text evidence="2">The sequence shown here is derived from an EMBL/GenBank/DDBJ whole genome shotgun (WGS) entry which is preliminary data.</text>
</comment>
<feature type="domain" description="Protein kinase" evidence="1">
    <location>
        <begin position="1"/>
        <end position="81"/>
    </location>
</feature>
<dbReference type="PROSITE" id="PS00108">
    <property type="entry name" value="PROTEIN_KINASE_ST"/>
    <property type="match status" value="1"/>
</dbReference>
<dbReference type="GO" id="GO:0005524">
    <property type="term" value="F:ATP binding"/>
    <property type="evidence" value="ECO:0007669"/>
    <property type="project" value="InterPro"/>
</dbReference>
<dbReference type="Proteomes" id="UP000593567">
    <property type="component" value="Unassembled WGS sequence"/>
</dbReference>
<protein>
    <submittedName>
        <fullName evidence="2">Unc-22</fullName>
    </submittedName>
</protein>
<dbReference type="Pfam" id="PF00069">
    <property type="entry name" value="Pkinase"/>
    <property type="match status" value="1"/>
</dbReference>
<dbReference type="SUPFAM" id="SSF56112">
    <property type="entry name" value="Protein kinase-like (PK-like)"/>
    <property type="match status" value="1"/>
</dbReference>
<dbReference type="Gene3D" id="1.10.510.10">
    <property type="entry name" value="Transferase(Phosphotransferase) domain 1"/>
    <property type="match status" value="1"/>
</dbReference>
<dbReference type="OrthoDB" id="504170at2759"/>
<dbReference type="PANTHER" id="PTHR24347">
    <property type="entry name" value="SERINE/THREONINE-PROTEIN KINASE"/>
    <property type="match status" value="1"/>
</dbReference>
<dbReference type="InterPro" id="IPR011009">
    <property type="entry name" value="Kinase-like_dom_sf"/>
</dbReference>
<reference evidence="2" key="1">
    <citation type="submission" date="2020-06" db="EMBL/GenBank/DDBJ databases">
        <title>Draft genome of Bugula neritina, a colonial animal packing powerful symbionts and potential medicines.</title>
        <authorList>
            <person name="Rayko M."/>
        </authorList>
    </citation>
    <scope>NUCLEOTIDE SEQUENCE [LARGE SCALE GENOMIC DNA]</scope>
    <source>
        <strain evidence="2">Kwan_BN1</strain>
    </source>
</reference>
<dbReference type="EMBL" id="VXIV02001752">
    <property type="protein sequence ID" value="KAF6030112.1"/>
    <property type="molecule type" value="Genomic_DNA"/>
</dbReference>
<accession>A0A7J7JUR5</accession>
<sequence length="81" mass="9192">MPIFLSGGELFDRIADDNYKMSESEVIKYIRQICEGLQSMHELGIVHLDIKPENILCETSRSTSVKLIDFGLACKLDPMFP</sequence>
<dbReference type="GO" id="GO:0004672">
    <property type="term" value="F:protein kinase activity"/>
    <property type="evidence" value="ECO:0007669"/>
    <property type="project" value="InterPro"/>
</dbReference>
<proteinExistence type="predicted"/>
<dbReference type="PROSITE" id="PS50011">
    <property type="entry name" value="PROTEIN_KINASE_DOM"/>
    <property type="match status" value="1"/>
</dbReference>
<evidence type="ECO:0000313" key="2">
    <source>
        <dbReference type="EMBL" id="KAF6030112.1"/>
    </source>
</evidence>
<keyword evidence="3" id="KW-1185">Reference proteome</keyword>
<gene>
    <name evidence="2" type="ORF">EB796_011577</name>
</gene>
<dbReference type="InterPro" id="IPR000719">
    <property type="entry name" value="Prot_kinase_dom"/>
</dbReference>
<organism evidence="2 3">
    <name type="scientific">Bugula neritina</name>
    <name type="common">Brown bryozoan</name>
    <name type="synonym">Sertularia neritina</name>
    <dbReference type="NCBI Taxonomy" id="10212"/>
    <lineage>
        <taxon>Eukaryota</taxon>
        <taxon>Metazoa</taxon>
        <taxon>Spiralia</taxon>
        <taxon>Lophotrochozoa</taxon>
        <taxon>Bryozoa</taxon>
        <taxon>Gymnolaemata</taxon>
        <taxon>Cheilostomatida</taxon>
        <taxon>Flustrina</taxon>
        <taxon>Buguloidea</taxon>
        <taxon>Bugulidae</taxon>
        <taxon>Bugula</taxon>
    </lineage>
</organism>